<dbReference type="Proteomes" id="UP000253529">
    <property type="component" value="Unassembled WGS sequence"/>
</dbReference>
<comment type="caution">
    <text evidence="3">The sequence shown here is derived from an EMBL/GenBank/DDBJ whole genome shotgun (WGS) entry which is preliminary data.</text>
</comment>
<dbReference type="AlphaFoldDB" id="A0A366FC79"/>
<gene>
    <name evidence="3" type="ORF">DFR50_114113</name>
</gene>
<feature type="signal peptide" evidence="1">
    <location>
        <begin position="1"/>
        <end position="25"/>
    </location>
</feature>
<protein>
    <recommendedName>
        <fullName evidence="2">TY-Chap N-terminal domain-containing protein</fullName>
    </recommendedName>
</protein>
<keyword evidence="4" id="KW-1185">Reference proteome</keyword>
<dbReference type="RefSeq" id="WP_113889915.1">
    <property type="nucleotide sequence ID" value="NZ_QNRK01000014.1"/>
</dbReference>
<evidence type="ECO:0000256" key="1">
    <source>
        <dbReference type="SAM" id="SignalP"/>
    </source>
</evidence>
<sequence length="332" mass="35589">MTRARATRTGAFAIAFLLGATVCRAEDSPSTAARVQAALANVATLQRPDQDGLVTAFDGNKYIQCRRLDDATTRCEAGGALLQPSLAHVLTPTKIDRLAALGWRLDPSFGNYLRVFPAGAPNADVAAAIVQALAEGYDADVAHLDVRSDWIARRPCPPRNGQTQNLAGAIADPPAFPAQAIRACAYAPPADTTLHPPTGSVQDLIDIYGARVTGEIQRLRVNLDREIYVIFDADIGYVQCAPETKPPSIYCEAQSADSWPALSAMLTADRVARLHAAGFADPGRAPNYWKSYPLDSADDATIARDMLTILHDVYGYTGAQKLKVTTERSPKG</sequence>
<feature type="chain" id="PRO_5017041544" description="TY-Chap N-terminal domain-containing protein" evidence="1">
    <location>
        <begin position="26"/>
        <end position="332"/>
    </location>
</feature>
<dbReference type="EMBL" id="QNRK01000014">
    <property type="protein sequence ID" value="RBP12283.1"/>
    <property type="molecule type" value="Genomic_DNA"/>
</dbReference>
<reference evidence="3 4" key="1">
    <citation type="submission" date="2018-06" db="EMBL/GenBank/DDBJ databases">
        <title>Genomic Encyclopedia of Type Strains, Phase IV (KMG-IV): sequencing the most valuable type-strain genomes for metagenomic binning, comparative biology and taxonomic classification.</title>
        <authorList>
            <person name="Goeker M."/>
        </authorList>
    </citation>
    <scope>NUCLEOTIDE SEQUENCE [LARGE SCALE GENOMIC DNA]</scope>
    <source>
        <strain evidence="3 4">DSM 24875</strain>
    </source>
</reference>
<dbReference type="OrthoDB" id="8136732at2"/>
<dbReference type="InterPro" id="IPR054344">
    <property type="entry name" value="TY-Chap_N"/>
</dbReference>
<evidence type="ECO:0000313" key="4">
    <source>
        <dbReference type="Proteomes" id="UP000253529"/>
    </source>
</evidence>
<evidence type="ECO:0000259" key="2">
    <source>
        <dbReference type="Pfam" id="PF22552"/>
    </source>
</evidence>
<name>A0A366FC79_9HYPH</name>
<accession>A0A366FC79</accession>
<evidence type="ECO:0000313" key="3">
    <source>
        <dbReference type="EMBL" id="RBP12283.1"/>
    </source>
</evidence>
<organism evidence="3 4">
    <name type="scientific">Roseiarcus fermentans</name>
    <dbReference type="NCBI Taxonomy" id="1473586"/>
    <lineage>
        <taxon>Bacteria</taxon>
        <taxon>Pseudomonadati</taxon>
        <taxon>Pseudomonadota</taxon>
        <taxon>Alphaproteobacteria</taxon>
        <taxon>Hyphomicrobiales</taxon>
        <taxon>Roseiarcaceae</taxon>
        <taxon>Roseiarcus</taxon>
    </lineage>
</organism>
<proteinExistence type="predicted"/>
<dbReference type="Pfam" id="PF22552">
    <property type="entry name" value="TY-Chap3"/>
    <property type="match status" value="2"/>
</dbReference>
<feature type="domain" description="TY-Chap N-terminal" evidence="2">
    <location>
        <begin position="232"/>
        <end position="319"/>
    </location>
</feature>
<keyword evidence="1" id="KW-0732">Signal</keyword>
<feature type="domain" description="TY-Chap N-terminal" evidence="2">
    <location>
        <begin position="36"/>
        <end position="139"/>
    </location>
</feature>